<protein>
    <submittedName>
        <fullName evidence="1">Uncharacterized protein</fullName>
    </submittedName>
</protein>
<accession>A0A1M7IW51</accession>
<dbReference type="STRING" id="1419482.SAMN05444266_108119"/>
<sequence>MKIFNRITTILIIFLLCIITAGFICSRTIRASMEDEDTRVMVDSLVLAKDKVLYWYKYADMFHESSYSYMAVGHCACCLDRNTAAIEGDFILGIDTVRNDTIFILSEVPFQVNDSNTGYIFHHQPLVMNKQYPKHRISQSTYLSRSCK</sequence>
<keyword evidence="2" id="KW-1185">Reference proteome</keyword>
<name>A0A1M7IW51_9BACT</name>
<dbReference type="EMBL" id="FRBL01000008">
    <property type="protein sequence ID" value="SHM44946.1"/>
    <property type="molecule type" value="Genomic_DNA"/>
</dbReference>
<evidence type="ECO:0000313" key="2">
    <source>
        <dbReference type="Proteomes" id="UP000184420"/>
    </source>
</evidence>
<gene>
    <name evidence="1" type="ORF">SAMN05444266_108119</name>
</gene>
<proteinExistence type="predicted"/>
<evidence type="ECO:0000313" key="1">
    <source>
        <dbReference type="EMBL" id="SHM44946.1"/>
    </source>
</evidence>
<reference evidence="1 2" key="1">
    <citation type="submission" date="2016-11" db="EMBL/GenBank/DDBJ databases">
        <authorList>
            <person name="Jaros S."/>
            <person name="Januszkiewicz K."/>
            <person name="Wedrychowicz H."/>
        </authorList>
    </citation>
    <scope>NUCLEOTIDE SEQUENCE [LARGE SCALE GENOMIC DNA]</scope>
    <source>
        <strain evidence="1 2">DSM 27406</strain>
    </source>
</reference>
<organism evidence="1 2">
    <name type="scientific">Chitinophaga jiangningensis</name>
    <dbReference type="NCBI Taxonomy" id="1419482"/>
    <lineage>
        <taxon>Bacteria</taxon>
        <taxon>Pseudomonadati</taxon>
        <taxon>Bacteroidota</taxon>
        <taxon>Chitinophagia</taxon>
        <taxon>Chitinophagales</taxon>
        <taxon>Chitinophagaceae</taxon>
        <taxon>Chitinophaga</taxon>
    </lineage>
</organism>
<dbReference type="AlphaFoldDB" id="A0A1M7IW51"/>
<dbReference type="Proteomes" id="UP000184420">
    <property type="component" value="Unassembled WGS sequence"/>
</dbReference>